<evidence type="ECO:0000256" key="3">
    <source>
        <dbReference type="ARBA" id="ARBA00006046"/>
    </source>
</evidence>
<evidence type="ECO:0000256" key="6">
    <source>
        <dbReference type="ARBA" id="ARBA00022827"/>
    </source>
</evidence>
<dbReference type="KEGG" id="abaw:D5400_04870"/>
<evidence type="ECO:0000259" key="10">
    <source>
        <dbReference type="Pfam" id="PF01593"/>
    </source>
</evidence>
<comment type="cofactor">
    <cofactor evidence="1">
        <name>FAD</name>
        <dbReference type="ChEBI" id="CHEBI:57692"/>
    </cofactor>
</comment>
<evidence type="ECO:0000256" key="2">
    <source>
        <dbReference type="ARBA" id="ARBA00004829"/>
    </source>
</evidence>
<keyword evidence="4" id="KW-0285">Flavoprotein</keyword>
<dbReference type="SUPFAM" id="SSF51905">
    <property type="entry name" value="FAD/NAD(P)-binding domain"/>
    <property type="match status" value="1"/>
</dbReference>
<comment type="pathway">
    <text evidence="2 9">Carotenoid biosynthesis.</text>
</comment>
<comment type="similarity">
    <text evidence="3 9">Belongs to the carotenoid/retinoid oxidoreductase family.</text>
</comment>
<dbReference type="NCBIfam" id="TIGR02734">
    <property type="entry name" value="crtI_fam"/>
    <property type="match status" value="1"/>
</dbReference>
<keyword evidence="5 9" id="KW-0125">Carotenoid biosynthesis</keyword>
<evidence type="ECO:0000313" key="12">
    <source>
        <dbReference type="Proteomes" id="UP000268192"/>
    </source>
</evidence>
<evidence type="ECO:0000256" key="7">
    <source>
        <dbReference type="ARBA" id="ARBA00023002"/>
    </source>
</evidence>
<protein>
    <recommendedName>
        <fullName evidence="8">Phytoene dehydrogenase</fullName>
    </recommendedName>
</protein>
<dbReference type="PANTHER" id="PTHR43734:SF3">
    <property type="entry name" value="B-CAROTENE KETOLASE"/>
    <property type="match status" value="1"/>
</dbReference>
<dbReference type="InterPro" id="IPR002937">
    <property type="entry name" value="Amino_oxidase"/>
</dbReference>
<proteinExistence type="inferred from homology"/>
<evidence type="ECO:0000313" key="11">
    <source>
        <dbReference type="EMBL" id="AZN70696.1"/>
    </source>
</evidence>
<dbReference type="InterPro" id="IPR014105">
    <property type="entry name" value="Carotenoid/retinoid_OxRdtase"/>
</dbReference>
<evidence type="ECO:0000256" key="4">
    <source>
        <dbReference type="ARBA" id="ARBA00022630"/>
    </source>
</evidence>
<evidence type="ECO:0000256" key="5">
    <source>
        <dbReference type="ARBA" id="ARBA00022746"/>
    </source>
</evidence>
<dbReference type="PANTHER" id="PTHR43734">
    <property type="entry name" value="PHYTOENE DESATURASE"/>
    <property type="match status" value="1"/>
</dbReference>
<dbReference type="GO" id="GO:0016491">
    <property type="term" value="F:oxidoreductase activity"/>
    <property type="evidence" value="ECO:0007669"/>
    <property type="project" value="UniProtKB-KW"/>
</dbReference>
<dbReference type="FunFam" id="3.50.50.60:FF:000378">
    <property type="entry name" value="Phytoene desaturase"/>
    <property type="match status" value="1"/>
</dbReference>
<evidence type="ECO:0000256" key="9">
    <source>
        <dbReference type="RuleBase" id="RU362075"/>
    </source>
</evidence>
<keyword evidence="12" id="KW-1185">Reference proteome</keyword>
<keyword evidence="6" id="KW-0274">FAD</keyword>
<organism evidence="11 12">
    <name type="scientific">Georhizobium profundi</name>
    <dbReference type="NCBI Taxonomy" id="2341112"/>
    <lineage>
        <taxon>Bacteria</taxon>
        <taxon>Pseudomonadati</taxon>
        <taxon>Pseudomonadota</taxon>
        <taxon>Alphaproteobacteria</taxon>
        <taxon>Hyphomicrobiales</taxon>
        <taxon>Rhizobiaceae</taxon>
        <taxon>Georhizobium</taxon>
    </lineage>
</organism>
<dbReference type="Gene3D" id="3.50.50.60">
    <property type="entry name" value="FAD/NAD(P)-binding domain"/>
    <property type="match status" value="2"/>
</dbReference>
<dbReference type="EMBL" id="CP032509">
    <property type="protein sequence ID" value="AZN70696.1"/>
    <property type="molecule type" value="Genomic_DNA"/>
</dbReference>
<dbReference type="Proteomes" id="UP000268192">
    <property type="component" value="Chromosome"/>
</dbReference>
<dbReference type="Pfam" id="PF01593">
    <property type="entry name" value="Amino_oxidase"/>
    <property type="match status" value="1"/>
</dbReference>
<dbReference type="GO" id="GO:0016117">
    <property type="term" value="P:carotenoid biosynthetic process"/>
    <property type="evidence" value="ECO:0007669"/>
    <property type="project" value="UniProtKB-KW"/>
</dbReference>
<accession>A0A3S9B164</accession>
<sequence>MLTVVDNQRPQLAADDKRPHAIVIGSGFGGLAAAVRMGARGYRVTVLERLDEFGGRAGVIQQDGFTFDRGPTIVTAPHLFEELWTLCGKRMQDDVEMLRLKPFYKLRFDDGDMIACSDDSDAMEAEVRRVNADDLPGYRRFMKLSDEIMALGFEQLADQPFSTVTDMLRIAPDLLRLQGYRSVFGLVSAHVKHPKLRTMLSFHPLLIGGNPLSAPAIYCLIPSLERRWGVHYPQGGVSQIVDGLVKLIRGQGNLAVTRSEVAAITITDGKVSGVRLSDGTRLDADIVISNADPAVTSALLPNGQRQAKRLVKSRYSMGLVVLYFGTKRRYDDVGHHTILLGPRYEGLLNDIFKRRPLTEDFSLYLHRPSASDPSVAPSGCDAFYALTPVPHLGADIDWQEATARRRDAIVERLSSTLLPGLRDEIVTEAIAVPDDFAERYLSPYGSGFSLEPILTQSAWFRPHNRSDAAEHLYLVGAGTHPGAGLPGVISSARMLDRMVPDAVAFKR</sequence>
<name>A0A3S9B164_9HYPH</name>
<evidence type="ECO:0000256" key="8">
    <source>
        <dbReference type="ARBA" id="ARBA00031986"/>
    </source>
</evidence>
<gene>
    <name evidence="11" type="primary">crtI</name>
    <name evidence="11" type="ORF">D5400_04870</name>
</gene>
<evidence type="ECO:0000256" key="1">
    <source>
        <dbReference type="ARBA" id="ARBA00001974"/>
    </source>
</evidence>
<feature type="domain" description="Amine oxidase" evidence="10">
    <location>
        <begin position="29"/>
        <end position="493"/>
    </location>
</feature>
<dbReference type="OrthoDB" id="9774675at2"/>
<keyword evidence="7 9" id="KW-0560">Oxidoreductase</keyword>
<dbReference type="InterPro" id="IPR036188">
    <property type="entry name" value="FAD/NAD-bd_sf"/>
</dbReference>
<reference evidence="11 12" key="1">
    <citation type="submission" date="2018-09" db="EMBL/GenBank/DDBJ databases">
        <title>Marinorhizobium profundi gen. nov., sp. nov., isolated from a deep-sea sediment sample from the New Britain Trench and proposal of Marinorhizobiaceae fam. nov. in the order Rhizobiales of the class Alphaproteobacteria.</title>
        <authorList>
            <person name="Cao J."/>
        </authorList>
    </citation>
    <scope>NUCLEOTIDE SEQUENCE [LARGE SCALE GENOMIC DNA]</scope>
    <source>
        <strain evidence="11 12">WS11</strain>
    </source>
</reference>
<dbReference type="AlphaFoldDB" id="A0A3S9B164"/>
<dbReference type="RefSeq" id="WP_126008205.1">
    <property type="nucleotide sequence ID" value="NZ_CP032509.1"/>
</dbReference>